<comment type="caution">
    <text evidence="1">The sequence shown here is derived from an EMBL/GenBank/DDBJ whole genome shotgun (WGS) entry which is preliminary data.</text>
</comment>
<accession>A0ACB9KR10</accession>
<organism evidence="1 2">
    <name type="scientific">Bauhinia variegata</name>
    <name type="common">Purple orchid tree</name>
    <name type="synonym">Phanera variegata</name>
    <dbReference type="NCBI Taxonomy" id="167791"/>
    <lineage>
        <taxon>Eukaryota</taxon>
        <taxon>Viridiplantae</taxon>
        <taxon>Streptophyta</taxon>
        <taxon>Embryophyta</taxon>
        <taxon>Tracheophyta</taxon>
        <taxon>Spermatophyta</taxon>
        <taxon>Magnoliopsida</taxon>
        <taxon>eudicotyledons</taxon>
        <taxon>Gunneridae</taxon>
        <taxon>Pentapetalae</taxon>
        <taxon>rosids</taxon>
        <taxon>fabids</taxon>
        <taxon>Fabales</taxon>
        <taxon>Fabaceae</taxon>
        <taxon>Cercidoideae</taxon>
        <taxon>Cercideae</taxon>
        <taxon>Bauhiniinae</taxon>
        <taxon>Bauhinia</taxon>
    </lineage>
</organism>
<protein>
    <submittedName>
        <fullName evidence="1">Uncharacterized protein</fullName>
    </submittedName>
</protein>
<keyword evidence="2" id="KW-1185">Reference proteome</keyword>
<gene>
    <name evidence="1" type="ORF">L6164_033210</name>
</gene>
<dbReference type="Proteomes" id="UP000828941">
    <property type="component" value="Chromosome 13"/>
</dbReference>
<evidence type="ECO:0000313" key="2">
    <source>
        <dbReference type="Proteomes" id="UP000828941"/>
    </source>
</evidence>
<reference evidence="1 2" key="1">
    <citation type="journal article" date="2022" name="DNA Res.">
        <title>Chromosomal-level genome assembly of the orchid tree Bauhinia variegata (Leguminosae; Cercidoideae) supports the allotetraploid origin hypothesis of Bauhinia.</title>
        <authorList>
            <person name="Zhong Y."/>
            <person name="Chen Y."/>
            <person name="Zheng D."/>
            <person name="Pang J."/>
            <person name="Liu Y."/>
            <person name="Luo S."/>
            <person name="Meng S."/>
            <person name="Qian L."/>
            <person name="Wei D."/>
            <person name="Dai S."/>
            <person name="Zhou R."/>
        </authorList>
    </citation>
    <scope>NUCLEOTIDE SEQUENCE [LARGE SCALE GENOMIC DNA]</scope>
    <source>
        <strain evidence="1">BV-YZ2020</strain>
    </source>
</reference>
<sequence length="160" mass="17299">MLSGSGCAGKNFCTQSAFLNNVNSYSQFGQLGSADDSKGKVADAFAHFTHETGHFCYIEEIDANMEFQLYGPCGQSNNFDGLNAPETVANVPVVSFKSALWFWMQNVRPVISQGFGATIRAINGAIECDEKSPSTVQTRINYYIDNGSQLGVDRGANLSC</sequence>
<evidence type="ECO:0000313" key="1">
    <source>
        <dbReference type="EMBL" id="KAI4299784.1"/>
    </source>
</evidence>
<dbReference type="EMBL" id="CM039438">
    <property type="protein sequence ID" value="KAI4299784.1"/>
    <property type="molecule type" value="Genomic_DNA"/>
</dbReference>
<proteinExistence type="predicted"/>
<name>A0ACB9KR10_BAUVA</name>